<dbReference type="CDD" id="cd00112">
    <property type="entry name" value="LDLa"/>
    <property type="match status" value="1"/>
</dbReference>
<evidence type="ECO:0000256" key="9">
    <source>
        <dbReference type="ARBA" id="ARBA00023136"/>
    </source>
</evidence>
<evidence type="ECO:0000256" key="4">
    <source>
        <dbReference type="ARBA" id="ARBA00022553"/>
    </source>
</evidence>
<dbReference type="PRINTS" id="PR00254">
    <property type="entry name" value="NICOTINICR"/>
</dbReference>
<keyword evidence="15" id="KW-1133">Transmembrane helix</keyword>
<feature type="domain" description="CUB" evidence="17">
    <location>
        <begin position="55"/>
        <end position="169"/>
    </location>
</feature>
<comment type="subcellular location">
    <subcellularLocation>
        <location evidence="2">Cell membrane</location>
        <topology evidence="2">Single-pass membrane protein</topology>
    </subcellularLocation>
    <subcellularLocation>
        <location evidence="1">Membrane</location>
        <topology evidence="1">Multi-pass membrane protein</topology>
    </subcellularLocation>
    <subcellularLocation>
        <location evidence="3">Membrane</location>
        <topology evidence="3">Single-pass type I membrane protein</topology>
    </subcellularLocation>
</comment>
<reference evidence="22" key="1">
    <citation type="submission" date="2025-08" db="UniProtKB">
        <authorList>
            <consortium name="RefSeq"/>
        </authorList>
    </citation>
    <scope>IDENTIFICATION</scope>
    <source>
        <tissue evidence="22">Gonad</tissue>
    </source>
</reference>
<dbReference type="CDD" id="cd19051">
    <property type="entry name" value="LGIC_TM_cation"/>
    <property type="match status" value="1"/>
</dbReference>
<evidence type="ECO:0000256" key="14">
    <source>
        <dbReference type="PROSITE-ProRule" id="PRU00302"/>
    </source>
</evidence>
<dbReference type="InterPro" id="IPR035976">
    <property type="entry name" value="Sushi/SCR/CCP_sf"/>
</dbReference>
<evidence type="ECO:0000259" key="20">
    <source>
        <dbReference type="PROSITE" id="PS50923"/>
    </source>
</evidence>
<dbReference type="SUPFAM" id="SSF63712">
    <property type="entry name" value="Nicotinic receptor ligand binding domain-like"/>
    <property type="match status" value="1"/>
</dbReference>
<keyword evidence="21" id="KW-1185">Reference proteome</keyword>
<dbReference type="PANTHER" id="PTHR46335">
    <property type="entry name" value="CUBILIN"/>
    <property type="match status" value="1"/>
</dbReference>
<dbReference type="Pfam" id="PF00431">
    <property type="entry name" value="CUB"/>
    <property type="match status" value="1"/>
</dbReference>
<evidence type="ECO:0000256" key="3">
    <source>
        <dbReference type="ARBA" id="ARBA00004479"/>
    </source>
</evidence>
<keyword evidence="6 15" id="KW-0812">Transmembrane</keyword>
<feature type="domain" description="Kringle" evidence="19">
    <location>
        <begin position="342"/>
        <end position="415"/>
    </location>
</feature>
<evidence type="ECO:0000256" key="7">
    <source>
        <dbReference type="ARBA" id="ARBA00022741"/>
    </source>
</evidence>
<feature type="disulfide bond" evidence="13">
    <location>
        <begin position="196"/>
        <end position="211"/>
    </location>
</feature>
<dbReference type="InterPro" id="IPR038050">
    <property type="entry name" value="Neuro_actylchol_rec"/>
</dbReference>
<dbReference type="Proteomes" id="UP000515135">
    <property type="component" value="Unplaced"/>
</dbReference>
<dbReference type="Gene3D" id="2.40.20.10">
    <property type="entry name" value="Plasminogen Kringle 4"/>
    <property type="match status" value="1"/>
</dbReference>
<evidence type="ECO:0000259" key="18">
    <source>
        <dbReference type="PROSITE" id="PS50038"/>
    </source>
</evidence>
<evidence type="ECO:0000256" key="5">
    <source>
        <dbReference type="ARBA" id="ARBA00022572"/>
    </source>
</evidence>
<keyword evidence="7" id="KW-0547">Nucleotide-binding</keyword>
<dbReference type="Pfam" id="PF00084">
    <property type="entry name" value="Sushi"/>
    <property type="match status" value="1"/>
</dbReference>
<feature type="domain" description="Sushi" evidence="20">
    <location>
        <begin position="418"/>
        <end position="478"/>
    </location>
</feature>
<dbReference type="PROSITE" id="PS50070">
    <property type="entry name" value="KRINGLE_2"/>
    <property type="match status" value="1"/>
</dbReference>
<dbReference type="InterPro" id="IPR006202">
    <property type="entry name" value="Neur_chan_lig-bd"/>
</dbReference>
<dbReference type="PROSITE" id="PS01180">
    <property type="entry name" value="CUB"/>
    <property type="match status" value="1"/>
</dbReference>
<dbReference type="FunFam" id="2.60.120.290:FF:000013">
    <property type="entry name" value="Membrane frizzled-related protein"/>
    <property type="match status" value="1"/>
</dbReference>
<dbReference type="RefSeq" id="XP_019626682.1">
    <property type="nucleotide sequence ID" value="XM_019771123.1"/>
</dbReference>
<dbReference type="InterPro" id="IPR018056">
    <property type="entry name" value="Kringle_CS"/>
</dbReference>
<dbReference type="Pfam" id="PF00057">
    <property type="entry name" value="Ldl_recept_a"/>
    <property type="match status" value="1"/>
</dbReference>
<protein>
    <submittedName>
        <fullName evidence="22">Uncharacterized protein LOC109471767</fullName>
    </submittedName>
</protein>
<evidence type="ECO:0000256" key="10">
    <source>
        <dbReference type="ARBA" id="ARBA00023157"/>
    </source>
</evidence>
<dbReference type="SUPFAM" id="SSF57535">
    <property type="entry name" value="Complement control module/SCR domain"/>
    <property type="match status" value="1"/>
</dbReference>
<organism evidence="21 22">
    <name type="scientific">Branchiostoma belcheri</name>
    <name type="common">Amphioxus</name>
    <dbReference type="NCBI Taxonomy" id="7741"/>
    <lineage>
        <taxon>Eukaryota</taxon>
        <taxon>Metazoa</taxon>
        <taxon>Chordata</taxon>
        <taxon>Cephalochordata</taxon>
        <taxon>Leptocardii</taxon>
        <taxon>Amphioxiformes</taxon>
        <taxon>Branchiostomatidae</taxon>
        <taxon>Branchiostoma</taxon>
    </lineage>
</organism>
<dbReference type="SUPFAM" id="SSF57424">
    <property type="entry name" value="LDL receptor-like module"/>
    <property type="match status" value="1"/>
</dbReference>
<evidence type="ECO:0000313" key="21">
    <source>
        <dbReference type="Proteomes" id="UP000515135"/>
    </source>
</evidence>
<dbReference type="CDD" id="cd07066">
    <property type="entry name" value="CRD_FZ"/>
    <property type="match status" value="1"/>
</dbReference>
<feature type="disulfide bond" evidence="11">
    <location>
        <begin position="296"/>
        <end position="320"/>
    </location>
</feature>
<feature type="disulfide bond" evidence="14">
    <location>
        <begin position="420"/>
        <end position="463"/>
    </location>
</feature>
<evidence type="ECO:0000256" key="16">
    <source>
        <dbReference type="SAM" id="SignalP"/>
    </source>
</evidence>
<dbReference type="PROSITE" id="PS50923">
    <property type="entry name" value="SUSHI"/>
    <property type="match status" value="1"/>
</dbReference>
<feature type="transmembrane region" description="Helical" evidence="15">
    <location>
        <begin position="711"/>
        <end position="734"/>
    </location>
</feature>
<proteinExistence type="predicted"/>
<dbReference type="KEGG" id="bbel:109471767"/>
<dbReference type="InterPro" id="IPR036734">
    <property type="entry name" value="Neur_chan_lig-bd_sf"/>
</dbReference>
<evidence type="ECO:0000256" key="6">
    <source>
        <dbReference type="ARBA" id="ARBA00022692"/>
    </source>
</evidence>
<evidence type="ECO:0000256" key="13">
    <source>
        <dbReference type="PROSITE-ProRule" id="PRU00124"/>
    </source>
</evidence>
<feature type="transmembrane region" description="Helical" evidence="15">
    <location>
        <begin position="680"/>
        <end position="699"/>
    </location>
</feature>
<dbReference type="InterPro" id="IPR013806">
    <property type="entry name" value="Kringle-like"/>
</dbReference>
<dbReference type="CDD" id="cd00041">
    <property type="entry name" value="CUB"/>
    <property type="match status" value="1"/>
</dbReference>
<dbReference type="InterPro" id="IPR036055">
    <property type="entry name" value="LDL_receptor-like_sf"/>
</dbReference>
<dbReference type="SMART" id="SM00192">
    <property type="entry name" value="LDLa"/>
    <property type="match status" value="1"/>
</dbReference>
<dbReference type="GO" id="GO:0022848">
    <property type="term" value="F:acetylcholine-gated monoatomic cation-selective channel activity"/>
    <property type="evidence" value="ECO:0007669"/>
    <property type="project" value="InterPro"/>
</dbReference>
<dbReference type="PANTHER" id="PTHR46335:SF1">
    <property type="entry name" value="CUBILIN"/>
    <property type="match status" value="1"/>
</dbReference>
<dbReference type="Gene3D" id="2.10.70.10">
    <property type="entry name" value="Complement Module, domain 1"/>
    <property type="match status" value="1"/>
</dbReference>
<dbReference type="SMART" id="SM00042">
    <property type="entry name" value="CUB"/>
    <property type="match status" value="1"/>
</dbReference>
<dbReference type="SUPFAM" id="SSF49854">
    <property type="entry name" value="Spermadhesin, CUB domain"/>
    <property type="match status" value="1"/>
</dbReference>
<evidence type="ECO:0000259" key="17">
    <source>
        <dbReference type="PROSITE" id="PS01180"/>
    </source>
</evidence>
<keyword evidence="4" id="KW-0597">Phosphoprotein</keyword>
<dbReference type="InterPro" id="IPR000859">
    <property type="entry name" value="CUB_dom"/>
</dbReference>
<dbReference type="InterPro" id="IPR002172">
    <property type="entry name" value="LDrepeatLR_classA_rpt"/>
</dbReference>
<dbReference type="SUPFAM" id="SSF63501">
    <property type="entry name" value="Frizzled cysteine-rich domain"/>
    <property type="match status" value="1"/>
</dbReference>
<dbReference type="SMART" id="SM00063">
    <property type="entry name" value="FRI"/>
    <property type="match status" value="1"/>
</dbReference>
<dbReference type="Gene3D" id="4.10.400.10">
    <property type="entry name" value="Low-density Lipoprotein Receptor"/>
    <property type="match status" value="1"/>
</dbReference>
<dbReference type="Gene3D" id="2.70.170.10">
    <property type="entry name" value="Neurotransmitter-gated ion-channel ligand-binding domain"/>
    <property type="match status" value="1"/>
</dbReference>
<feature type="disulfide bond" evidence="11">
    <location>
        <begin position="265"/>
        <end position="303"/>
    </location>
</feature>
<dbReference type="AlphaFoldDB" id="A0A6P4Z6L0"/>
<feature type="chain" id="PRO_5028460293" evidence="16">
    <location>
        <begin position="24"/>
        <end position="929"/>
    </location>
</feature>
<dbReference type="GeneID" id="109471767"/>
<evidence type="ECO:0000256" key="12">
    <source>
        <dbReference type="PROSITE-ProRule" id="PRU00121"/>
    </source>
</evidence>
<gene>
    <name evidence="22" type="primary">LOC109471767</name>
</gene>
<feature type="domain" description="FZ" evidence="18">
    <location>
        <begin position="213"/>
        <end position="346"/>
    </location>
</feature>
<keyword evidence="5 12" id="KW-0420">Kringle</keyword>
<dbReference type="InterPro" id="IPR036719">
    <property type="entry name" value="Neuro-gated_channel_TM_sf"/>
</dbReference>
<dbReference type="InterPro" id="IPR036790">
    <property type="entry name" value="Frizzled_dom_sf"/>
</dbReference>
<dbReference type="Pfam" id="PF00051">
    <property type="entry name" value="Kringle"/>
    <property type="match status" value="1"/>
</dbReference>
<accession>A0A6P4Z6L0</accession>
<keyword evidence="14" id="KW-0768">Sushi</keyword>
<dbReference type="SMART" id="SM00032">
    <property type="entry name" value="CCP"/>
    <property type="match status" value="1"/>
</dbReference>
<evidence type="ECO:0000256" key="8">
    <source>
        <dbReference type="ARBA" id="ARBA00022840"/>
    </source>
</evidence>
<dbReference type="InterPro" id="IPR000001">
    <property type="entry name" value="Kringle"/>
</dbReference>
<dbReference type="SMART" id="SM00130">
    <property type="entry name" value="KR"/>
    <property type="match status" value="1"/>
</dbReference>
<dbReference type="Gene3D" id="2.60.120.290">
    <property type="entry name" value="Spermadhesin, CUB domain"/>
    <property type="match status" value="1"/>
</dbReference>
<feature type="transmembrane region" description="Helical" evidence="15">
    <location>
        <begin position="740"/>
        <end position="765"/>
    </location>
</feature>
<evidence type="ECO:0000313" key="22">
    <source>
        <dbReference type="RefSeq" id="XP_019626682.1"/>
    </source>
</evidence>
<dbReference type="SUPFAM" id="SSF57440">
    <property type="entry name" value="Kringle-like"/>
    <property type="match status" value="1"/>
</dbReference>
<dbReference type="PROSITE" id="PS00021">
    <property type="entry name" value="KRINGLE_1"/>
    <property type="match status" value="1"/>
</dbReference>
<keyword evidence="8" id="KW-0067">ATP-binding</keyword>
<dbReference type="Pfam" id="PF01392">
    <property type="entry name" value="Fz"/>
    <property type="match status" value="1"/>
</dbReference>
<dbReference type="SUPFAM" id="SSF90112">
    <property type="entry name" value="Neurotransmitter-gated ion-channel transmembrane pore"/>
    <property type="match status" value="1"/>
</dbReference>
<dbReference type="PROSITE" id="PS50068">
    <property type="entry name" value="LDLRA_2"/>
    <property type="match status" value="1"/>
</dbReference>
<dbReference type="Gene3D" id="1.20.58.390">
    <property type="entry name" value="Neurotransmitter-gated ion-channel transmembrane domain"/>
    <property type="match status" value="1"/>
</dbReference>
<comment type="caution">
    <text evidence="12">Lacks conserved residue(s) required for the propagation of feature annotation.</text>
</comment>
<evidence type="ECO:0000256" key="15">
    <source>
        <dbReference type="SAM" id="Phobius"/>
    </source>
</evidence>
<sequence length="929" mass="103045">MMWTHGFLFIFFCSFQLVCICGAQTPATNTTSNSTSMVANSTGSPKTNAKISNYCPSTFNLTGSNGTFASPLYPSPYPLRHVCRWEITVAPGRIVQLTFTAMDVEAGKGVCYDSVEVYGGTPEQGYLIGKYCGTTIPEPVTTTTNIMTVIFQSDDIYAEPGFQATFLSQEKQKSDCGPGYFRCNDDVTCVDSWRRCDGRKDCFDNSDEIGCECQSLPSDFLFCKGFGYNQITLPNPYMHRNLSQVITSQQARAMLALETASDPPCHPDFNLFACAVIMPKCSSKNPRQLLPCRTLCEEVTASCRPEAVLHTNGSWPFPDCSHFPYPSANMSCWNAPIPDNGRCYYGNGMNYRGLVAKTNNGELCKAWSADEGDFYMSQFPWSNLQENYCRNPDADTRPWCLSPMGFQVLCELPRCGEKTCSDPGPPRFGTRSPKKVTYLSGDKITFSCGAGYILTDGSLRSTCRANGTWTSDPPTCDVDHESQLLTDLFVRNQYKVETQPSVDITVSSFQGRINNIVDTNEKDERVMVSLSLNVDWWDLRLAWSEEEYGKMRSLFLPDDQVWKPTLLLRKNADTNYKSLPASKVIVTSDGHVNWTVEALTTTTCTLDPYLFPVDTMTCPICFESSITAGEQLRCPDTKRPGYIDCNTRTQIVSGQWRVVAYLKTEAGKGCLMLDLTRDPIYHIATTISPCIILAVLMCITFATPIEQSDRIGFGITILLAMVVSLVVITDFLPVKDKMPFIAVVIIVCMGLIGLFMLFTCVIINISNRKGDLPPWARRVFLQYLATFLLFGDLSAKPPAPENKENGSPGGNVSLNHVTSTGSLAVEQQTQLQVNTEAGADRHAQTMRVKPSFSPSGAQFVLQTTLEELSRSVQAETHMLSTVLTKLVQEDNSEEGDYHKLGRILDRLCIILYFICIGITIPLAMFLGRG</sequence>
<dbReference type="InterPro" id="IPR000436">
    <property type="entry name" value="Sushi_SCR_CCP_dom"/>
</dbReference>
<dbReference type="GO" id="GO:0045211">
    <property type="term" value="C:postsynaptic membrane"/>
    <property type="evidence" value="ECO:0007669"/>
    <property type="project" value="InterPro"/>
</dbReference>
<dbReference type="GO" id="GO:0005524">
    <property type="term" value="F:ATP binding"/>
    <property type="evidence" value="ECO:0007669"/>
    <property type="project" value="UniProtKB-KW"/>
</dbReference>
<dbReference type="PROSITE" id="PS50038">
    <property type="entry name" value="FZ"/>
    <property type="match status" value="1"/>
</dbReference>
<dbReference type="CDD" id="cd00033">
    <property type="entry name" value="CCP"/>
    <property type="match status" value="1"/>
</dbReference>
<keyword evidence="9 15" id="KW-0472">Membrane</keyword>
<evidence type="ECO:0000256" key="2">
    <source>
        <dbReference type="ARBA" id="ARBA00004162"/>
    </source>
</evidence>
<dbReference type="InterPro" id="IPR035914">
    <property type="entry name" value="Sperma_CUB_dom_sf"/>
</dbReference>
<dbReference type="PRINTS" id="PR00018">
    <property type="entry name" value="KRINGLE"/>
</dbReference>
<dbReference type="CDD" id="cd00108">
    <property type="entry name" value="KR"/>
    <property type="match status" value="1"/>
</dbReference>
<feature type="transmembrane region" description="Helical" evidence="15">
    <location>
        <begin position="907"/>
        <end position="926"/>
    </location>
</feature>
<evidence type="ECO:0000256" key="1">
    <source>
        <dbReference type="ARBA" id="ARBA00004141"/>
    </source>
</evidence>
<dbReference type="InterPro" id="IPR006029">
    <property type="entry name" value="Neurotrans-gated_channel_TM"/>
</dbReference>
<dbReference type="CDD" id="cd18989">
    <property type="entry name" value="LGIC_ECD_cation"/>
    <property type="match status" value="1"/>
</dbReference>
<dbReference type="Gene3D" id="1.10.2000.10">
    <property type="entry name" value="Frizzled cysteine-rich domain"/>
    <property type="match status" value="1"/>
</dbReference>
<dbReference type="InterPro" id="IPR020067">
    <property type="entry name" value="Frizzled_dom"/>
</dbReference>
<dbReference type="Pfam" id="PF02932">
    <property type="entry name" value="Neur_chan_memb"/>
    <property type="match status" value="1"/>
</dbReference>
<keyword evidence="16" id="KW-0732">Signal</keyword>
<dbReference type="InterPro" id="IPR038178">
    <property type="entry name" value="Kringle_sf"/>
</dbReference>
<keyword evidence="10 14" id="KW-1015">Disulfide bond</keyword>
<feature type="signal peptide" evidence="16">
    <location>
        <begin position="1"/>
        <end position="23"/>
    </location>
</feature>
<dbReference type="Pfam" id="PF02931">
    <property type="entry name" value="Neur_chan_LBD"/>
    <property type="match status" value="1"/>
</dbReference>
<evidence type="ECO:0000256" key="11">
    <source>
        <dbReference type="PROSITE-ProRule" id="PRU00090"/>
    </source>
</evidence>
<dbReference type="InterPro" id="IPR002394">
    <property type="entry name" value="Nicotinic_acetylcholine_rcpt"/>
</dbReference>
<evidence type="ECO:0000259" key="19">
    <source>
        <dbReference type="PROSITE" id="PS50070"/>
    </source>
</evidence>
<dbReference type="OrthoDB" id="9991628at2759"/>
<name>A0A6P4Z6L0_BRABE</name>